<keyword evidence="1" id="KW-0378">Hydrolase</keyword>
<dbReference type="AlphaFoldDB" id="A0A6J7RYF1"/>
<evidence type="ECO:0000313" key="3">
    <source>
        <dbReference type="EMBL" id="CAB4888166.1"/>
    </source>
</evidence>
<sequence length="218" mass="22815">MNTRPRPAVVLLAVSILMLITAVIAIAVAGSRMGGENIDSIGDRVAAQSPSADPSPTGPSPVEPTVLPNPVRVRIPQIGVTAPVIPTGLDKNRSAVIPEDIMKVGWYKLGVAPGSSQGSAVLIAHRDGREQGHGAFYSIGALTLGDRIIVTNSVGERLKYKVVAREMIPKEKLPTQELFAIDGAPRLTLISCGGYYSKSNGGYQDNIVVTATPVPGTT</sequence>
<dbReference type="Pfam" id="PF04203">
    <property type="entry name" value="Sortase"/>
    <property type="match status" value="1"/>
</dbReference>
<dbReference type="InterPro" id="IPR042001">
    <property type="entry name" value="Sortase_F"/>
</dbReference>
<accession>A0A6J7RYF1</accession>
<dbReference type="GO" id="GO:0016787">
    <property type="term" value="F:hydrolase activity"/>
    <property type="evidence" value="ECO:0007669"/>
    <property type="project" value="UniProtKB-KW"/>
</dbReference>
<proteinExistence type="predicted"/>
<dbReference type="InterPro" id="IPR005754">
    <property type="entry name" value="Sortase"/>
</dbReference>
<dbReference type="Gene3D" id="2.40.260.10">
    <property type="entry name" value="Sortase"/>
    <property type="match status" value="1"/>
</dbReference>
<evidence type="ECO:0000256" key="2">
    <source>
        <dbReference type="SAM" id="MobiDB-lite"/>
    </source>
</evidence>
<dbReference type="EMBL" id="CAFBMC010000003">
    <property type="protein sequence ID" value="CAB4888166.1"/>
    <property type="molecule type" value="Genomic_DNA"/>
</dbReference>
<protein>
    <submittedName>
        <fullName evidence="4">Unannotated protein</fullName>
    </submittedName>
</protein>
<feature type="region of interest" description="Disordered" evidence="2">
    <location>
        <begin position="45"/>
        <end position="68"/>
    </location>
</feature>
<reference evidence="4" key="1">
    <citation type="submission" date="2020-05" db="EMBL/GenBank/DDBJ databases">
        <authorList>
            <person name="Chiriac C."/>
            <person name="Salcher M."/>
            <person name="Ghai R."/>
            <person name="Kavagutti S V."/>
        </authorList>
    </citation>
    <scope>NUCLEOTIDE SEQUENCE</scope>
</reference>
<gene>
    <name evidence="3" type="ORF">UFOPK3495_00117</name>
    <name evidence="4" type="ORF">UFOPK4237_00116</name>
</gene>
<organism evidence="4">
    <name type="scientific">freshwater metagenome</name>
    <dbReference type="NCBI Taxonomy" id="449393"/>
    <lineage>
        <taxon>unclassified sequences</taxon>
        <taxon>metagenomes</taxon>
        <taxon>ecological metagenomes</taxon>
    </lineage>
</organism>
<evidence type="ECO:0000313" key="4">
    <source>
        <dbReference type="EMBL" id="CAB5033881.1"/>
    </source>
</evidence>
<evidence type="ECO:0000256" key="1">
    <source>
        <dbReference type="ARBA" id="ARBA00022801"/>
    </source>
</evidence>
<dbReference type="InterPro" id="IPR023365">
    <property type="entry name" value="Sortase_dom-sf"/>
</dbReference>
<dbReference type="EMBL" id="CAFBPZ010000004">
    <property type="protein sequence ID" value="CAB5033881.1"/>
    <property type="molecule type" value="Genomic_DNA"/>
</dbReference>
<dbReference type="SUPFAM" id="SSF63817">
    <property type="entry name" value="Sortase"/>
    <property type="match status" value="1"/>
</dbReference>
<dbReference type="CDD" id="cd05829">
    <property type="entry name" value="Sortase_F"/>
    <property type="match status" value="1"/>
</dbReference>
<name>A0A6J7RYF1_9ZZZZ</name>